<evidence type="ECO:0000313" key="1">
    <source>
        <dbReference type="EMBL" id="KCZ80182.1"/>
    </source>
</evidence>
<sequence>MLFNFSCSSDFIKLLEVKNFVFFVRAKYIDAFIRHKFLNIVLSSDIFENYEASLDKNGIKLF</sequence>
<accession>A0A059EZ96</accession>
<reference evidence="2" key="1">
    <citation type="submission" date="2013-02" db="EMBL/GenBank/DDBJ databases">
        <authorList>
            <consortium name="The Broad Institute Genome Sequencing Platform"/>
            <person name="Cuomo C."/>
            <person name="Becnel J."/>
            <person name="Sanscrainte N."/>
            <person name="Walker B."/>
            <person name="Young S.K."/>
            <person name="Zeng Q."/>
            <person name="Gargeya S."/>
            <person name="Fitzgerald M."/>
            <person name="Haas B."/>
            <person name="Abouelleil A."/>
            <person name="Alvarado L."/>
            <person name="Arachchi H.M."/>
            <person name="Berlin A.M."/>
            <person name="Chapman S.B."/>
            <person name="Dewar J."/>
            <person name="Goldberg J."/>
            <person name="Griggs A."/>
            <person name="Gujja S."/>
            <person name="Hansen M."/>
            <person name="Howarth C."/>
            <person name="Imamovic A."/>
            <person name="Larimer J."/>
            <person name="McCowan C."/>
            <person name="Murphy C."/>
            <person name="Neiman D."/>
            <person name="Pearson M."/>
            <person name="Priest M."/>
            <person name="Roberts A."/>
            <person name="Saif S."/>
            <person name="Shea T."/>
            <person name="Sisk P."/>
            <person name="Sykes S."/>
            <person name="Wortman J."/>
            <person name="Nusbaum C."/>
            <person name="Birren B."/>
        </authorList>
    </citation>
    <scope>NUCLEOTIDE SEQUENCE [LARGE SCALE GENOMIC DNA]</scope>
    <source>
        <strain evidence="2">PRA339</strain>
    </source>
</reference>
<evidence type="ECO:0000313" key="2">
    <source>
        <dbReference type="Proteomes" id="UP000030655"/>
    </source>
</evidence>
<gene>
    <name evidence="1" type="ORF">H312_02428</name>
</gene>
<proteinExistence type="predicted"/>
<reference evidence="1 2" key="2">
    <citation type="submission" date="2014-03" db="EMBL/GenBank/DDBJ databases">
        <title>The Genome Sequence of Anncaliia algerae insect isolate PRA339.</title>
        <authorList>
            <consortium name="The Broad Institute Genome Sequencing Platform"/>
            <consortium name="The Broad Institute Genome Sequencing Center for Infectious Disease"/>
            <person name="Cuomo C."/>
            <person name="Becnel J."/>
            <person name="Sanscrainte N."/>
            <person name="Walker B."/>
            <person name="Young S.K."/>
            <person name="Zeng Q."/>
            <person name="Gargeya S."/>
            <person name="Fitzgerald M."/>
            <person name="Haas B."/>
            <person name="Abouelleil A."/>
            <person name="Alvarado L."/>
            <person name="Arachchi H.M."/>
            <person name="Berlin A.M."/>
            <person name="Chapman S.B."/>
            <person name="Dewar J."/>
            <person name="Goldberg J."/>
            <person name="Griggs A."/>
            <person name="Gujja S."/>
            <person name="Hansen M."/>
            <person name="Howarth C."/>
            <person name="Imamovic A."/>
            <person name="Larimer J."/>
            <person name="McCowan C."/>
            <person name="Murphy C."/>
            <person name="Neiman D."/>
            <person name="Pearson M."/>
            <person name="Priest M."/>
            <person name="Roberts A."/>
            <person name="Saif S."/>
            <person name="Shea T."/>
            <person name="Sisk P."/>
            <person name="Sykes S."/>
            <person name="Wortman J."/>
            <person name="Nusbaum C."/>
            <person name="Birren B."/>
        </authorList>
    </citation>
    <scope>NUCLEOTIDE SEQUENCE [LARGE SCALE GENOMIC DNA]</scope>
    <source>
        <strain evidence="1 2">PRA339</strain>
    </source>
</reference>
<dbReference type="Proteomes" id="UP000030655">
    <property type="component" value="Unassembled WGS sequence"/>
</dbReference>
<dbReference type="HOGENOM" id="CLU_2903758_0_0_1"/>
<dbReference type="EMBL" id="KK365198">
    <property type="protein sequence ID" value="KCZ80182.1"/>
    <property type="molecule type" value="Genomic_DNA"/>
</dbReference>
<name>A0A059EZ96_9MICR</name>
<keyword evidence="2" id="KW-1185">Reference proteome</keyword>
<dbReference type="AlphaFoldDB" id="A0A059EZ96"/>
<organism evidence="1 2">
    <name type="scientific">Anncaliia algerae PRA339</name>
    <dbReference type="NCBI Taxonomy" id="1288291"/>
    <lineage>
        <taxon>Eukaryota</taxon>
        <taxon>Fungi</taxon>
        <taxon>Fungi incertae sedis</taxon>
        <taxon>Microsporidia</taxon>
        <taxon>Tubulinosematoidea</taxon>
        <taxon>Tubulinosematidae</taxon>
        <taxon>Anncaliia</taxon>
    </lineage>
</organism>
<protein>
    <submittedName>
        <fullName evidence="1">Uncharacterized protein</fullName>
    </submittedName>
</protein>
<dbReference type="VEuPathDB" id="MicrosporidiaDB:H312_02428"/>